<sequence>MGKKDGKDVAEPNATNESSTNGGPKPGKSPKGNGAGSRRQSHRCHGKNHMGHKKKQRFESEGSSSKSLEDDFDTTIAEELNSGNYKMRGRRAQVSINHLLQLQFPEIKKSPENIPPRSNRRKQNKSGHHIHLHGDSFVNAHYRVLADNRISYKEQSNNPNVPVPRENIVRIVVPRGQNCPICLSEEPVVPRMVVCGHIFCLSCLLSFFAAEETVKNRDTGYVQRRKFKECPLCGSILRSQNFKPVIFESGQSQERPQIGKESAFQLMCKPHGSMLPLPVQLGIDPLATGDFPPVEMSQLAPYSRMMTCSAGYAIELLEKDIDALNTQYEVDRVLYNDDGKFYKLALEELNAGVARILQDIDKDPVDVPSLASLQLGTNLKAKYDESNAFFFFQTAFKSSTRYFLSPLDVKMLLFTFERYSRFPDELKAVVENVIYDTVVTEELMARYKYISHLPLGTEIAMIELDWRSTDLIAQEVYEKFAPELKERRRRLHMRRTREDKQKKLYEKRIEKEHKEFYQRENGEDYGPEVIYDSSDPVLDSLRLESDPVSDTNEPHRKEKTIWGTSIPLHEEVSRENQEFEAMLRERMQQAEGGDDTQPPTQGGKKDKKKKKSKVMLFSSNHQTL</sequence>
<dbReference type="PANTHER" id="PTHR12983">
    <property type="entry name" value="RING FINGER 10 FAMILY MEMBER"/>
    <property type="match status" value="1"/>
</dbReference>
<dbReference type="Gene3D" id="3.30.40.10">
    <property type="entry name" value="Zinc/RING finger domain, C3HC4 (zinc finger)"/>
    <property type="match status" value="1"/>
</dbReference>
<dbReference type="GO" id="GO:0045944">
    <property type="term" value="P:positive regulation of transcription by RNA polymerase II"/>
    <property type="evidence" value="ECO:0007669"/>
    <property type="project" value="TreeGrafter"/>
</dbReference>
<keyword evidence="2" id="KW-0963">Cytoplasm</keyword>
<feature type="domain" description="RING-type" evidence="8">
    <location>
        <begin position="179"/>
        <end position="233"/>
    </location>
</feature>
<dbReference type="PANTHER" id="PTHR12983:SF9">
    <property type="entry name" value="E3 UBIQUITIN-PROTEIN LIGASE RNF10"/>
    <property type="match status" value="1"/>
</dbReference>
<gene>
    <name evidence="9" type="ORF">ZYGR_0AG05860</name>
</gene>
<evidence type="ECO:0000313" key="9">
    <source>
        <dbReference type="EMBL" id="GAV52595.1"/>
    </source>
</evidence>
<dbReference type="InterPro" id="IPR027370">
    <property type="entry name" value="Znf-RING_euk"/>
</dbReference>
<proteinExistence type="predicted"/>
<dbReference type="OrthoDB" id="302966at2759"/>
<dbReference type="GO" id="GO:0008270">
    <property type="term" value="F:zinc ion binding"/>
    <property type="evidence" value="ECO:0007669"/>
    <property type="project" value="UniProtKB-KW"/>
</dbReference>
<dbReference type="Pfam" id="PF13445">
    <property type="entry name" value="zf-RING_UBOX"/>
    <property type="match status" value="1"/>
</dbReference>
<comment type="subcellular location">
    <subcellularLocation>
        <location evidence="1">Cytoplasm</location>
    </subcellularLocation>
</comment>
<dbReference type="InterPro" id="IPR001841">
    <property type="entry name" value="Znf_RING"/>
</dbReference>
<feature type="compositionally biased region" description="Basic residues" evidence="7">
    <location>
        <begin position="118"/>
        <end position="128"/>
    </location>
</feature>
<evidence type="ECO:0000256" key="2">
    <source>
        <dbReference type="ARBA" id="ARBA00022490"/>
    </source>
</evidence>
<dbReference type="GO" id="GO:0000976">
    <property type="term" value="F:transcription cis-regulatory region binding"/>
    <property type="evidence" value="ECO:0007669"/>
    <property type="project" value="TreeGrafter"/>
</dbReference>
<evidence type="ECO:0000256" key="4">
    <source>
        <dbReference type="ARBA" id="ARBA00022771"/>
    </source>
</evidence>
<dbReference type="SMART" id="SM00184">
    <property type="entry name" value="RING"/>
    <property type="match status" value="1"/>
</dbReference>
<organism evidence="9 10">
    <name type="scientific">Zygosaccharomyces rouxii</name>
    <dbReference type="NCBI Taxonomy" id="4956"/>
    <lineage>
        <taxon>Eukaryota</taxon>
        <taxon>Fungi</taxon>
        <taxon>Dikarya</taxon>
        <taxon>Ascomycota</taxon>
        <taxon>Saccharomycotina</taxon>
        <taxon>Saccharomycetes</taxon>
        <taxon>Saccharomycetales</taxon>
        <taxon>Saccharomycetaceae</taxon>
        <taxon>Zygosaccharomyces</taxon>
    </lineage>
</organism>
<evidence type="ECO:0000313" key="10">
    <source>
        <dbReference type="Proteomes" id="UP000187013"/>
    </source>
</evidence>
<accession>A0A1Q3AA78</accession>
<evidence type="ECO:0000256" key="7">
    <source>
        <dbReference type="SAM" id="MobiDB-lite"/>
    </source>
</evidence>
<dbReference type="InterPro" id="IPR039739">
    <property type="entry name" value="MAG2/RNF10"/>
</dbReference>
<evidence type="ECO:0000256" key="6">
    <source>
        <dbReference type="PROSITE-ProRule" id="PRU00175"/>
    </source>
</evidence>
<feature type="region of interest" description="Disordered" evidence="7">
    <location>
        <begin position="573"/>
        <end position="624"/>
    </location>
</feature>
<dbReference type="GO" id="GO:0005737">
    <property type="term" value="C:cytoplasm"/>
    <property type="evidence" value="ECO:0007669"/>
    <property type="project" value="UniProtKB-SubCell"/>
</dbReference>
<feature type="compositionally biased region" description="Basic residues" evidence="7">
    <location>
        <begin position="39"/>
        <end position="56"/>
    </location>
</feature>
<name>A0A1Q3AA78_ZYGRO</name>
<comment type="caution">
    <text evidence="9">The sequence shown here is derived from an EMBL/GenBank/DDBJ whole genome shotgun (WGS) entry which is preliminary data.</text>
</comment>
<evidence type="ECO:0000256" key="3">
    <source>
        <dbReference type="ARBA" id="ARBA00022723"/>
    </source>
</evidence>
<evidence type="ECO:0000256" key="1">
    <source>
        <dbReference type="ARBA" id="ARBA00004496"/>
    </source>
</evidence>
<dbReference type="PROSITE" id="PS50089">
    <property type="entry name" value="ZF_RING_2"/>
    <property type="match status" value="1"/>
</dbReference>
<dbReference type="AlphaFoldDB" id="A0A1Q3AA78"/>
<dbReference type="Proteomes" id="UP000187013">
    <property type="component" value="Unassembled WGS sequence"/>
</dbReference>
<feature type="region of interest" description="Disordered" evidence="7">
    <location>
        <begin position="107"/>
        <end position="128"/>
    </location>
</feature>
<protein>
    <recommendedName>
        <fullName evidence="8">RING-type domain-containing protein</fullName>
    </recommendedName>
</protein>
<dbReference type="InterPro" id="IPR017907">
    <property type="entry name" value="Znf_RING_CS"/>
</dbReference>
<feature type="region of interest" description="Disordered" evidence="7">
    <location>
        <begin position="1"/>
        <end position="70"/>
    </location>
</feature>
<evidence type="ECO:0000259" key="8">
    <source>
        <dbReference type="PROSITE" id="PS50089"/>
    </source>
</evidence>
<dbReference type="PROSITE" id="PS00518">
    <property type="entry name" value="ZF_RING_1"/>
    <property type="match status" value="1"/>
</dbReference>
<feature type="compositionally biased region" description="Basic and acidic residues" evidence="7">
    <location>
        <begin position="573"/>
        <end position="588"/>
    </location>
</feature>
<reference evidence="9 10" key="1">
    <citation type="submission" date="2016-08" db="EMBL/GenBank/DDBJ databases">
        <title>Draft genome sequence of allopolyploid Zygosaccharomyces rouxii.</title>
        <authorList>
            <person name="Watanabe J."/>
            <person name="Uehara K."/>
            <person name="Mogi Y."/>
            <person name="Tsukioka Y."/>
        </authorList>
    </citation>
    <scope>NUCLEOTIDE SEQUENCE [LARGE SCALE GENOMIC DNA]</scope>
    <source>
        <strain evidence="9 10">NBRC 110957</strain>
    </source>
</reference>
<dbReference type="InterPro" id="IPR013083">
    <property type="entry name" value="Znf_RING/FYVE/PHD"/>
</dbReference>
<keyword evidence="5" id="KW-0862">Zinc</keyword>
<dbReference type="SUPFAM" id="SSF57850">
    <property type="entry name" value="RING/U-box"/>
    <property type="match status" value="1"/>
</dbReference>
<evidence type="ECO:0000256" key="5">
    <source>
        <dbReference type="ARBA" id="ARBA00022833"/>
    </source>
</evidence>
<dbReference type="EMBL" id="BDGX01000033">
    <property type="protein sequence ID" value="GAV52595.1"/>
    <property type="molecule type" value="Genomic_DNA"/>
</dbReference>
<dbReference type="FunFam" id="3.30.40.10:FF:000595">
    <property type="entry name" value="MAG2p Cytoplasmic protein"/>
    <property type="match status" value="1"/>
</dbReference>
<keyword evidence="3" id="KW-0479">Metal-binding</keyword>
<feature type="compositionally biased region" description="Basic and acidic residues" evidence="7">
    <location>
        <begin position="1"/>
        <end position="10"/>
    </location>
</feature>
<keyword evidence="4 6" id="KW-0863">Zinc-finger</keyword>